<gene>
    <name evidence="2" type="ORF">MCHLO_03644</name>
</gene>
<reference evidence="2" key="1">
    <citation type="submission" date="2014-09" db="EMBL/GenBank/DDBJ databases">
        <title>Genome sequence of the luminous mushroom Mycena chlorophos for searching fungal bioluminescence genes.</title>
        <authorList>
            <person name="Tanaka Y."/>
            <person name="Kasuga D."/>
            <person name="Oba Y."/>
            <person name="Hase S."/>
            <person name="Sato K."/>
            <person name="Oba Y."/>
            <person name="Sakakibara Y."/>
        </authorList>
    </citation>
    <scope>NUCLEOTIDE SEQUENCE</scope>
</reference>
<accession>A0ABQ0L6N7</accession>
<dbReference type="EMBL" id="DF842145">
    <property type="protein sequence ID" value="GAT46104.1"/>
    <property type="molecule type" value="Genomic_DNA"/>
</dbReference>
<feature type="chain" id="PRO_5047202480" evidence="1">
    <location>
        <begin position="27"/>
        <end position="239"/>
    </location>
</feature>
<dbReference type="Proteomes" id="UP000815677">
    <property type="component" value="Unassembled WGS sequence"/>
</dbReference>
<evidence type="ECO:0000256" key="1">
    <source>
        <dbReference type="SAM" id="SignalP"/>
    </source>
</evidence>
<sequence length="239" mass="27359">MSILRRTVRGLHFALLLICCGPCYIAEDLYKSSRSGPRSYPIVYPPPLPTKRIDISKRTAVNNPGIPPWRSHNTPAASRTTPDWLLCLYLEGLPILHRKNTYMFNISDFPQLFLGGLGMYCISNIRHLCLELVVEPDSYRFAGALVLERAVELLHAMQLETLHITIQPLDGDLATRILTIRGLRAFEVEFLEDDPWKTEQRQLAMQLVDEYRALMVGPEAEERYLAYLKDRAEHRAVVP</sequence>
<protein>
    <submittedName>
        <fullName evidence="2">Uncharacterized protein</fullName>
    </submittedName>
</protein>
<keyword evidence="3" id="KW-1185">Reference proteome</keyword>
<evidence type="ECO:0000313" key="2">
    <source>
        <dbReference type="EMBL" id="GAT46104.1"/>
    </source>
</evidence>
<proteinExistence type="predicted"/>
<organism evidence="2 3">
    <name type="scientific">Mycena chlorophos</name>
    <name type="common">Agaric fungus</name>
    <name type="synonym">Agaricus chlorophos</name>
    <dbReference type="NCBI Taxonomy" id="658473"/>
    <lineage>
        <taxon>Eukaryota</taxon>
        <taxon>Fungi</taxon>
        <taxon>Dikarya</taxon>
        <taxon>Basidiomycota</taxon>
        <taxon>Agaricomycotina</taxon>
        <taxon>Agaricomycetes</taxon>
        <taxon>Agaricomycetidae</taxon>
        <taxon>Agaricales</taxon>
        <taxon>Marasmiineae</taxon>
        <taxon>Mycenaceae</taxon>
        <taxon>Mycena</taxon>
    </lineage>
</organism>
<name>A0ABQ0L6N7_MYCCL</name>
<evidence type="ECO:0000313" key="3">
    <source>
        <dbReference type="Proteomes" id="UP000815677"/>
    </source>
</evidence>
<feature type="signal peptide" evidence="1">
    <location>
        <begin position="1"/>
        <end position="26"/>
    </location>
</feature>
<keyword evidence="1" id="KW-0732">Signal</keyword>